<sequence>MSDNDPQRDPETAAAAPADAQGGDPVCWLSRVCPECGLFVEDEPPAVCGRCGAAVPAE</sequence>
<name>A0AAE3G9D7_9PSEU</name>
<evidence type="ECO:0000313" key="3">
    <source>
        <dbReference type="Proteomes" id="UP001206128"/>
    </source>
</evidence>
<proteinExistence type="predicted"/>
<keyword evidence="3" id="KW-1185">Reference proteome</keyword>
<feature type="compositionally biased region" description="Low complexity" evidence="1">
    <location>
        <begin position="13"/>
        <end position="23"/>
    </location>
</feature>
<dbReference type="AlphaFoldDB" id="A0AAE3G9D7"/>
<reference evidence="2" key="1">
    <citation type="submission" date="2022-06" db="EMBL/GenBank/DDBJ databases">
        <title>Genomic Encyclopedia of Archaeal and Bacterial Type Strains, Phase II (KMG-II): from individual species to whole genera.</title>
        <authorList>
            <person name="Goeker M."/>
        </authorList>
    </citation>
    <scope>NUCLEOTIDE SEQUENCE</scope>
    <source>
        <strain evidence="2">DSM 43935</strain>
    </source>
</reference>
<organism evidence="2 3">
    <name type="scientific">Goodfellowiella coeruleoviolacea</name>
    <dbReference type="NCBI Taxonomy" id="334858"/>
    <lineage>
        <taxon>Bacteria</taxon>
        <taxon>Bacillati</taxon>
        <taxon>Actinomycetota</taxon>
        <taxon>Actinomycetes</taxon>
        <taxon>Pseudonocardiales</taxon>
        <taxon>Pseudonocardiaceae</taxon>
        <taxon>Goodfellowiella</taxon>
    </lineage>
</organism>
<accession>A0AAE3G9D7</accession>
<evidence type="ECO:0000313" key="2">
    <source>
        <dbReference type="EMBL" id="MCP2163290.1"/>
    </source>
</evidence>
<gene>
    <name evidence="2" type="ORF">LX83_000130</name>
</gene>
<evidence type="ECO:0000256" key="1">
    <source>
        <dbReference type="SAM" id="MobiDB-lite"/>
    </source>
</evidence>
<protein>
    <submittedName>
        <fullName evidence="2">Uncharacterized protein</fullName>
    </submittedName>
</protein>
<feature type="region of interest" description="Disordered" evidence="1">
    <location>
        <begin position="1"/>
        <end position="23"/>
    </location>
</feature>
<feature type="compositionally biased region" description="Basic and acidic residues" evidence="1">
    <location>
        <begin position="1"/>
        <end position="11"/>
    </location>
</feature>
<dbReference type="EMBL" id="JAMTCK010000001">
    <property type="protein sequence ID" value="MCP2163290.1"/>
    <property type="molecule type" value="Genomic_DNA"/>
</dbReference>
<dbReference type="Proteomes" id="UP001206128">
    <property type="component" value="Unassembled WGS sequence"/>
</dbReference>
<comment type="caution">
    <text evidence="2">The sequence shown here is derived from an EMBL/GenBank/DDBJ whole genome shotgun (WGS) entry which is preliminary data.</text>
</comment>
<dbReference type="RefSeq" id="WP_253765789.1">
    <property type="nucleotide sequence ID" value="NZ_JAMTCK010000001.1"/>
</dbReference>